<reference evidence="1" key="1">
    <citation type="submission" date="2019-12" db="EMBL/GenBank/DDBJ databases">
        <title>High-Quality draft genome sequences of three cyanobacteria isolated from the limestone walls of the Old Cathedral of Coimbra.</title>
        <authorList>
            <person name="Tiago I."/>
            <person name="Soares F."/>
            <person name="Portugal A."/>
        </authorList>
    </citation>
    <scope>NUCLEOTIDE SEQUENCE</scope>
    <source>
        <strain evidence="1">A</strain>
    </source>
</reference>
<protein>
    <submittedName>
        <fullName evidence="1">DUF433 domain-containing protein</fullName>
    </submittedName>
</protein>
<dbReference type="EMBL" id="WVIE01000005">
    <property type="protein sequence ID" value="NDJ16897.1"/>
    <property type="molecule type" value="Genomic_DNA"/>
</dbReference>
<dbReference type="InterPro" id="IPR036388">
    <property type="entry name" value="WH-like_DNA-bd_sf"/>
</dbReference>
<dbReference type="AlphaFoldDB" id="A0A8J7YYE5"/>
<organism evidence="1 2">
    <name type="scientific">Myxacorys almedinensis A</name>
    <dbReference type="NCBI Taxonomy" id="2690445"/>
    <lineage>
        <taxon>Bacteria</taxon>
        <taxon>Bacillati</taxon>
        <taxon>Cyanobacteriota</taxon>
        <taxon>Cyanophyceae</taxon>
        <taxon>Leptolyngbyales</taxon>
        <taxon>Leptolyngbyaceae</taxon>
        <taxon>Myxacorys</taxon>
        <taxon>Myxacorys almedinensis</taxon>
    </lineage>
</organism>
<dbReference type="PANTHER" id="PTHR34849:SF1">
    <property type="entry name" value="SLR0770 PROTEIN"/>
    <property type="match status" value="1"/>
</dbReference>
<dbReference type="Proteomes" id="UP000646053">
    <property type="component" value="Unassembled WGS sequence"/>
</dbReference>
<dbReference type="InterPro" id="IPR007367">
    <property type="entry name" value="DUF433"/>
</dbReference>
<dbReference type="SUPFAM" id="SSF46689">
    <property type="entry name" value="Homeodomain-like"/>
    <property type="match status" value="1"/>
</dbReference>
<dbReference type="InterPro" id="IPR009057">
    <property type="entry name" value="Homeodomain-like_sf"/>
</dbReference>
<dbReference type="RefSeq" id="WP_162422402.1">
    <property type="nucleotide sequence ID" value="NZ_WVIE01000005.1"/>
</dbReference>
<keyword evidence="2" id="KW-1185">Reference proteome</keyword>
<sequence>METTLNQHIEVTPGVCGGKPRIAGRRISVADVVIMYLRMGQSLEEIAGKYELSLASVYAAIAYYYDYRSEIDQQMQTDENFVNALMQAQPSRLQARLRELRGE</sequence>
<dbReference type="Gene3D" id="1.10.10.10">
    <property type="entry name" value="Winged helix-like DNA-binding domain superfamily/Winged helix DNA-binding domain"/>
    <property type="match status" value="1"/>
</dbReference>
<evidence type="ECO:0000313" key="2">
    <source>
        <dbReference type="Proteomes" id="UP000646053"/>
    </source>
</evidence>
<dbReference type="Pfam" id="PF04255">
    <property type="entry name" value="DUF433"/>
    <property type="match status" value="1"/>
</dbReference>
<dbReference type="PANTHER" id="PTHR34849">
    <property type="entry name" value="SSL5025 PROTEIN"/>
    <property type="match status" value="1"/>
</dbReference>
<name>A0A8J7YYE5_9CYAN</name>
<gene>
    <name evidence="1" type="ORF">GS601_06270</name>
</gene>
<proteinExistence type="predicted"/>
<comment type="caution">
    <text evidence="1">The sequence shown here is derived from an EMBL/GenBank/DDBJ whole genome shotgun (WGS) entry which is preliminary data.</text>
</comment>
<accession>A0A8J7YYE5</accession>
<evidence type="ECO:0000313" key="1">
    <source>
        <dbReference type="EMBL" id="NDJ16897.1"/>
    </source>
</evidence>